<organism evidence="3 4">
    <name type="scientific">Halovenus carboxidivorans</name>
    <dbReference type="NCBI Taxonomy" id="2692199"/>
    <lineage>
        <taxon>Archaea</taxon>
        <taxon>Methanobacteriati</taxon>
        <taxon>Methanobacteriota</taxon>
        <taxon>Stenosarchaea group</taxon>
        <taxon>Halobacteria</taxon>
        <taxon>Halobacteriales</taxon>
        <taxon>Haloarculaceae</taxon>
        <taxon>Halovenus</taxon>
    </lineage>
</organism>
<keyword evidence="4" id="KW-1185">Reference proteome</keyword>
<comment type="caution">
    <text evidence="3">The sequence shown here is derived from an EMBL/GenBank/DDBJ whole genome shotgun (WGS) entry which is preliminary data.</text>
</comment>
<sequence length="240" mass="27044">MKLARIETDDGILTGEYDDGTVTVEGEQYEIGEDATLRAPCEPGTFYCVGRNFAEKIDQMDYDIPDTPDWFIKPAVSLHPPEQPIEYPEWTEELTYAGELAAVIDEECTDLDGEDEVREVLRGWTILNDLDALDQERRTARKAFDGSAPLGPVIETDLDPRDSKIETHISGEKRQDATTEWMIFDPYETVAFLSERYTFRPGDVISFGSPANPGLLEPGDDIEIWYEGIGRLKNTVVDPE</sequence>
<reference evidence="3 4" key="1">
    <citation type="submission" date="2019-12" db="EMBL/GenBank/DDBJ databases">
        <title>Isolation and characterization of three novel carbon monoxide-oxidizing members of Halobacteria from salione crusts and soils.</title>
        <authorList>
            <person name="Myers M.R."/>
            <person name="King G.M."/>
        </authorList>
    </citation>
    <scope>NUCLEOTIDE SEQUENCE [LARGE SCALE GENOMIC DNA]</scope>
    <source>
        <strain evidence="3 4">WSH3</strain>
    </source>
</reference>
<dbReference type="GO" id="GO:0046872">
    <property type="term" value="F:metal ion binding"/>
    <property type="evidence" value="ECO:0007669"/>
    <property type="project" value="UniProtKB-KW"/>
</dbReference>
<dbReference type="Gene3D" id="3.90.850.10">
    <property type="entry name" value="Fumarylacetoacetase-like, C-terminal domain"/>
    <property type="match status" value="1"/>
</dbReference>
<dbReference type="SUPFAM" id="SSF56529">
    <property type="entry name" value="FAH"/>
    <property type="match status" value="1"/>
</dbReference>
<dbReference type="Proteomes" id="UP000466535">
    <property type="component" value="Unassembled WGS sequence"/>
</dbReference>
<dbReference type="OrthoDB" id="6242at2157"/>
<proteinExistence type="predicted"/>
<evidence type="ECO:0000313" key="4">
    <source>
        <dbReference type="Proteomes" id="UP000466535"/>
    </source>
</evidence>
<dbReference type="EMBL" id="WUUT01000004">
    <property type="protein sequence ID" value="MXR52228.1"/>
    <property type="molecule type" value="Genomic_DNA"/>
</dbReference>
<evidence type="ECO:0000259" key="2">
    <source>
        <dbReference type="Pfam" id="PF01557"/>
    </source>
</evidence>
<dbReference type="GO" id="GO:0018773">
    <property type="term" value="F:acetylpyruvate hydrolase activity"/>
    <property type="evidence" value="ECO:0007669"/>
    <property type="project" value="TreeGrafter"/>
</dbReference>
<accession>A0A6B0T1X8</accession>
<name>A0A6B0T1X8_9EURY</name>
<keyword evidence="1" id="KW-0479">Metal-binding</keyword>
<feature type="domain" description="Fumarylacetoacetase-like C-terminal" evidence="2">
    <location>
        <begin position="46"/>
        <end position="237"/>
    </location>
</feature>
<dbReference type="AlphaFoldDB" id="A0A6B0T1X8"/>
<dbReference type="Pfam" id="PF01557">
    <property type="entry name" value="FAA_hydrolase"/>
    <property type="match status" value="1"/>
</dbReference>
<dbReference type="InterPro" id="IPR011234">
    <property type="entry name" value="Fumarylacetoacetase-like_C"/>
</dbReference>
<dbReference type="InterPro" id="IPR036663">
    <property type="entry name" value="Fumarylacetoacetase_C_sf"/>
</dbReference>
<protein>
    <submittedName>
        <fullName evidence="3">Fumarylacetoacetase</fullName>
    </submittedName>
</protein>
<evidence type="ECO:0000313" key="3">
    <source>
        <dbReference type="EMBL" id="MXR52228.1"/>
    </source>
</evidence>
<dbReference type="RefSeq" id="WP_159764356.1">
    <property type="nucleotide sequence ID" value="NZ_WUUT01000004.1"/>
</dbReference>
<dbReference type="PANTHER" id="PTHR11820:SF7">
    <property type="entry name" value="ACYLPYRUVASE FAHD1, MITOCHONDRIAL"/>
    <property type="match status" value="1"/>
</dbReference>
<evidence type="ECO:0000256" key="1">
    <source>
        <dbReference type="ARBA" id="ARBA00022723"/>
    </source>
</evidence>
<gene>
    <name evidence="3" type="ORF">GRX03_11520</name>
</gene>
<dbReference type="PANTHER" id="PTHR11820">
    <property type="entry name" value="ACYLPYRUVASE"/>
    <property type="match status" value="1"/>
</dbReference>